<protein>
    <submittedName>
        <fullName evidence="1">Peptidyl-prolyl cis-trans isomerase CWC27 like protein</fullName>
    </submittedName>
</protein>
<reference evidence="1 2" key="1">
    <citation type="submission" date="2015-07" db="EMBL/GenBank/DDBJ databases">
        <title>The genome of Eufriesea mexicana.</title>
        <authorList>
            <person name="Pan H."/>
            <person name="Kapheim K."/>
        </authorList>
    </citation>
    <scope>NUCLEOTIDE SEQUENCE [LARGE SCALE GENOMIC DNA]</scope>
    <source>
        <strain evidence="1">0111107269</strain>
        <tissue evidence="1">Whole body</tissue>
    </source>
</reference>
<sequence>MWNWGRIASRAWDQSRQQTGSFLTIRKDDTAHLQNKHTTFGRVTGESTYSMLKLEEAQVDEIDKPHYPPRLIKSTILNNAFPDIIPRIIVQECEEVKDSSKTKTAVVKDFNLLSFGGEAKEDEEESVILHKMFSGKGKSVHDHLNDPQGMKERIKTTLRDTEKEPKKVQNYKIDDVEDDKDIKENEYRIKNSI</sequence>
<evidence type="ECO:0000313" key="1">
    <source>
        <dbReference type="EMBL" id="OAD53181.1"/>
    </source>
</evidence>
<keyword evidence="2" id="KW-1185">Reference proteome</keyword>
<name>A0A310S9J3_9HYME</name>
<proteinExistence type="predicted"/>
<keyword evidence="1" id="KW-0413">Isomerase</keyword>
<evidence type="ECO:0000313" key="2">
    <source>
        <dbReference type="Proteomes" id="UP000250275"/>
    </source>
</evidence>
<organism evidence="1 2">
    <name type="scientific">Eufriesea mexicana</name>
    <dbReference type="NCBI Taxonomy" id="516756"/>
    <lineage>
        <taxon>Eukaryota</taxon>
        <taxon>Metazoa</taxon>
        <taxon>Ecdysozoa</taxon>
        <taxon>Arthropoda</taxon>
        <taxon>Hexapoda</taxon>
        <taxon>Insecta</taxon>
        <taxon>Pterygota</taxon>
        <taxon>Neoptera</taxon>
        <taxon>Endopterygota</taxon>
        <taxon>Hymenoptera</taxon>
        <taxon>Apocrita</taxon>
        <taxon>Aculeata</taxon>
        <taxon>Apoidea</taxon>
        <taxon>Anthophila</taxon>
        <taxon>Apidae</taxon>
        <taxon>Eufriesea</taxon>
    </lineage>
</organism>
<gene>
    <name evidence="1" type="ORF">WN48_10694</name>
</gene>
<dbReference type="EMBL" id="KQ768280">
    <property type="protein sequence ID" value="OAD53181.1"/>
    <property type="molecule type" value="Genomic_DNA"/>
</dbReference>
<dbReference type="InterPro" id="IPR029000">
    <property type="entry name" value="Cyclophilin-like_dom_sf"/>
</dbReference>
<dbReference type="OrthoDB" id="6435218at2759"/>
<dbReference type="SUPFAM" id="SSF50891">
    <property type="entry name" value="Cyclophilin-like"/>
    <property type="match status" value="1"/>
</dbReference>
<dbReference type="Gene3D" id="2.40.100.10">
    <property type="entry name" value="Cyclophilin-like"/>
    <property type="match status" value="1"/>
</dbReference>
<dbReference type="AlphaFoldDB" id="A0A310S9J3"/>
<accession>A0A310S9J3</accession>
<dbReference type="GO" id="GO:0016853">
    <property type="term" value="F:isomerase activity"/>
    <property type="evidence" value="ECO:0007669"/>
    <property type="project" value="UniProtKB-KW"/>
</dbReference>
<dbReference type="Proteomes" id="UP000250275">
    <property type="component" value="Unassembled WGS sequence"/>
</dbReference>